<dbReference type="eggNOG" id="ENOG5033AS0">
    <property type="taxonomic scope" value="Bacteria"/>
</dbReference>
<keyword evidence="1" id="KW-0732">Signal</keyword>
<evidence type="ECO:0000256" key="1">
    <source>
        <dbReference type="SAM" id="SignalP"/>
    </source>
</evidence>
<evidence type="ECO:0000313" key="2">
    <source>
        <dbReference type="EMBL" id="EIC22482.1"/>
    </source>
</evidence>
<dbReference type="Proteomes" id="UP000002964">
    <property type="component" value="Unassembled WGS sequence"/>
</dbReference>
<evidence type="ECO:0000313" key="3">
    <source>
        <dbReference type="Proteomes" id="UP000002964"/>
    </source>
</evidence>
<reference evidence="3" key="1">
    <citation type="submission" date="2011-06" db="EMBL/GenBank/DDBJ databases">
        <authorList>
            <consortium name="US DOE Joint Genome Institute (JGI-PGF)"/>
            <person name="Lucas S."/>
            <person name="Han J."/>
            <person name="Lapidus A."/>
            <person name="Cheng J.-F."/>
            <person name="Goodwin L."/>
            <person name="Pitluck S."/>
            <person name="Peters L."/>
            <person name="Land M.L."/>
            <person name="Hauser L."/>
            <person name="Vogl K."/>
            <person name="Liu Z."/>
            <person name="Overmann J."/>
            <person name="Frigaard N.-U."/>
            <person name="Bryant D.A."/>
            <person name="Woyke T.J."/>
        </authorList>
    </citation>
    <scope>NUCLEOTIDE SEQUENCE [LARGE SCALE GENOMIC DNA]</scope>
    <source>
        <strain evidence="3">970</strain>
    </source>
</reference>
<protein>
    <submittedName>
        <fullName evidence="2">Uncharacterized protein</fullName>
    </submittedName>
</protein>
<gene>
    <name evidence="2" type="ORF">Thi970DRAFT_02748</name>
</gene>
<dbReference type="AlphaFoldDB" id="H8Z1D3"/>
<feature type="chain" id="PRO_5003617239" evidence="1">
    <location>
        <begin position="21"/>
        <end position="158"/>
    </location>
</feature>
<dbReference type="OrthoDB" id="8757135at2"/>
<feature type="signal peptide" evidence="1">
    <location>
        <begin position="1"/>
        <end position="20"/>
    </location>
</feature>
<keyword evidence="3" id="KW-1185">Reference proteome</keyword>
<reference evidence="2 3" key="2">
    <citation type="submission" date="2011-11" db="EMBL/GenBank/DDBJ databases">
        <authorList>
            <consortium name="US DOE Joint Genome Institute"/>
            <person name="Lucas S."/>
            <person name="Han J."/>
            <person name="Lapidus A."/>
            <person name="Cheng J.-F."/>
            <person name="Goodwin L."/>
            <person name="Pitluck S."/>
            <person name="Peters L."/>
            <person name="Ovchinnikova G."/>
            <person name="Zhang X."/>
            <person name="Detter J.C."/>
            <person name="Han C."/>
            <person name="Tapia R."/>
            <person name="Land M."/>
            <person name="Hauser L."/>
            <person name="Kyrpides N."/>
            <person name="Ivanova N."/>
            <person name="Pagani I."/>
            <person name="Vogl K."/>
            <person name="Liu Z."/>
            <person name="Overmann J."/>
            <person name="Frigaard N.-U."/>
            <person name="Bryant D."/>
            <person name="Woyke T."/>
        </authorList>
    </citation>
    <scope>NUCLEOTIDE SEQUENCE [LARGE SCALE GENOMIC DNA]</scope>
    <source>
        <strain evidence="2 3">970</strain>
    </source>
</reference>
<sequence>MGYLLKIAGCLFLFLTAAHGADTLEDSSMFREYPVSTFYAGGAAPIDFDNHPELKRFRTRLNQGIQKGPNFSGKYRVVEWGCGTSCSQVVIVDVETGKIRASATACGGSRFQLDSRLLILDPGLAEGDLYAPIGCETKFYLFENDQLQALDVSRKVEE</sequence>
<name>H8Z1D3_9GAMM</name>
<dbReference type="EMBL" id="JH603169">
    <property type="protein sequence ID" value="EIC22482.1"/>
    <property type="molecule type" value="Genomic_DNA"/>
</dbReference>
<dbReference type="RefSeq" id="WP_009149362.1">
    <property type="nucleotide sequence ID" value="NZ_CP121471.1"/>
</dbReference>
<accession>H8Z1D3</accession>
<organism evidence="2 3">
    <name type="scientific">Thiorhodovibrio frisius</name>
    <dbReference type="NCBI Taxonomy" id="631362"/>
    <lineage>
        <taxon>Bacteria</taxon>
        <taxon>Pseudomonadati</taxon>
        <taxon>Pseudomonadota</taxon>
        <taxon>Gammaproteobacteria</taxon>
        <taxon>Chromatiales</taxon>
        <taxon>Chromatiaceae</taxon>
        <taxon>Thiorhodovibrio</taxon>
    </lineage>
</organism>
<dbReference type="HOGENOM" id="CLU_135441_0_0_6"/>
<proteinExistence type="predicted"/>